<feature type="transmembrane region" description="Helical" evidence="1">
    <location>
        <begin position="33"/>
        <end position="54"/>
    </location>
</feature>
<keyword evidence="1" id="KW-0472">Membrane</keyword>
<evidence type="ECO:0000313" key="3">
    <source>
        <dbReference type="Proteomes" id="UP001206925"/>
    </source>
</evidence>
<dbReference type="EMBL" id="JAMZMK010009194">
    <property type="protein sequence ID" value="KAI7736764.1"/>
    <property type="molecule type" value="Genomic_DNA"/>
</dbReference>
<organism evidence="2 3">
    <name type="scientific">Ambrosia artemisiifolia</name>
    <name type="common">Common ragweed</name>
    <dbReference type="NCBI Taxonomy" id="4212"/>
    <lineage>
        <taxon>Eukaryota</taxon>
        <taxon>Viridiplantae</taxon>
        <taxon>Streptophyta</taxon>
        <taxon>Embryophyta</taxon>
        <taxon>Tracheophyta</taxon>
        <taxon>Spermatophyta</taxon>
        <taxon>Magnoliopsida</taxon>
        <taxon>eudicotyledons</taxon>
        <taxon>Gunneridae</taxon>
        <taxon>Pentapetalae</taxon>
        <taxon>asterids</taxon>
        <taxon>campanulids</taxon>
        <taxon>Asterales</taxon>
        <taxon>Asteraceae</taxon>
        <taxon>Asteroideae</taxon>
        <taxon>Heliantheae alliance</taxon>
        <taxon>Heliantheae</taxon>
        <taxon>Ambrosia</taxon>
    </lineage>
</organism>
<comment type="caution">
    <text evidence="2">The sequence shown here is derived from an EMBL/GenBank/DDBJ whole genome shotgun (WGS) entry which is preliminary data.</text>
</comment>
<sequence length="62" mass="7090">PAEVVVLFPMPNLGGEGWSFGKPLASRFFLGDLMVMVFCWPFIHPVLLTVCWCLNKFWAYLP</sequence>
<dbReference type="Proteomes" id="UP001206925">
    <property type="component" value="Unassembled WGS sequence"/>
</dbReference>
<evidence type="ECO:0000313" key="2">
    <source>
        <dbReference type="EMBL" id="KAI7736764.1"/>
    </source>
</evidence>
<proteinExistence type="predicted"/>
<reference evidence="2" key="1">
    <citation type="submission" date="2022-06" db="EMBL/GenBank/DDBJ databases">
        <title>Uncovering the hologenomic basis of an extraordinary plant invasion.</title>
        <authorList>
            <person name="Bieker V.C."/>
            <person name="Martin M.D."/>
            <person name="Gilbert T."/>
            <person name="Hodgins K."/>
            <person name="Battlay P."/>
            <person name="Petersen B."/>
            <person name="Wilson J."/>
        </authorList>
    </citation>
    <scope>NUCLEOTIDE SEQUENCE</scope>
    <source>
        <strain evidence="2">AA19_3_7</strain>
        <tissue evidence="2">Leaf</tissue>
    </source>
</reference>
<keyword evidence="1" id="KW-1133">Transmembrane helix</keyword>
<accession>A0AAD5GCU0</accession>
<keyword evidence="1" id="KW-0812">Transmembrane</keyword>
<gene>
    <name evidence="2" type="ORF">M8C21_012639</name>
</gene>
<dbReference type="AlphaFoldDB" id="A0AAD5GCU0"/>
<evidence type="ECO:0000256" key="1">
    <source>
        <dbReference type="SAM" id="Phobius"/>
    </source>
</evidence>
<feature type="non-terminal residue" evidence="2">
    <location>
        <position position="1"/>
    </location>
</feature>
<protein>
    <submittedName>
        <fullName evidence="2">Uncharacterized protein</fullName>
    </submittedName>
</protein>
<keyword evidence="3" id="KW-1185">Reference proteome</keyword>
<name>A0AAD5GCU0_AMBAR</name>